<dbReference type="Gene3D" id="1.50.10.10">
    <property type="match status" value="1"/>
</dbReference>
<name>A0A6C0BFX7_9ZZZZ</name>
<sequence length="721" mass="82280">MSNLLYDNGFIVTLSNNNYSFTSSKGAFAGNGKLALYNSMNKIGTDQIVISVGDVTFDQIGKYKNNVIEGFGMNEIRVFDHSNSNIMYTLQSQTLDFSTGRCSSVFNVNSNNELNVNVTNTVTPLRQFPYCVLQTVTITPSSNMANLDIVHMFQANNSFTNMEYNNNTFFNDKIYSDKGLYIMNAKAYQPELQCQVCCASSYFNNSNILGFNVIAKKEACYQQFRLLNLVAGSNYNINILTTMMTDKDFPDPLEEVKRILMNIAFKITDVNTLINQLNNDNDVAWQNLWISDIQLNSKLNITQPERDRVMRIRRYIRQSLYTVFCCVREGVNSEVNPLSLSYIDTNGNLYYDSDIWLIPTLLILKPSIARTLLEFRYKGLEQAIQLAASFGYKGSKYPYENDIVGYKSLYWDVASPLHIFNNAIIAINVWNYFRVTVDKEWLSNKGYIIMKNISDFLVSNINDAFDMLNVVGLGGRVSTNHAFTLYATKMALKYTIEASYELNFAPKQTWLDKYINIDIEYFTGLNNDVVKYDSTYDNTQPLQIIDNLMIMLPYYSAIYLSGDPNHLRDYNSIARNFTYYENTASDEYAQHPINNMLKASMYGVISQSDTTYLSGFFDKLDHVIDQNALKEFWGHISEDVSHGVDVTLNGLFLFIFLNIVGGMRIRGGITEGKFYYEPYGLYGPSFVNMPDTWKSIVYSAVGNDQELYNVVNNVFGNCDCP</sequence>
<evidence type="ECO:0000313" key="2">
    <source>
        <dbReference type="EMBL" id="QHS90489.1"/>
    </source>
</evidence>
<protein>
    <recommendedName>
        <fullName evidence="1">Glycoside hydrolase family 65 central catalytic domain-containing protein</fullName>
    </recommendedName>
</protein>
<dbReference type="EMBL" id="MN739140">
    <property type="protein sequence ID" value="QHS90489.1"/>
    <property type="molecule type" value="Genomic_DNA"/>
</dbReference>
<evidence type="ECO:0000259" key="1">
    <source>
        <dbReference type="Pfam" id="PF03632"/>
    </source>
</evidence>
<dbReference type="GO" id="GO:0004553">
    <property type="term" value="F:hydrolase activity, hydrolyzing O-glycosyl compounds"/>
    <property type="evidence" value="ECO:0007669"/>
    <property type="project" value="TreeGrafter"/>
</dbReference>
<feature type="domain" description="Glycoside hydrolase family 65 central catalytic" evidence="1">
    <location>
        <begin position="333"/>
        <end position="505"/>
    </location>
</feature>
<reference evidence="2" key="1">
    <citation type="journal article" date="2020" name="Nature">
        <title>Giant virus diversity and host interactions through global metagenomics.</title>
        <authorList>
            <person name="Schulz F."/>
            <person name="Roux S."/>
            <person name="Paez-Espino D."/>
            <person name="Jungbluth S."/>
            <person name="Walsh D.A."/>
            <person name="Denef V.J."/>
            <person name="McMahon K.D."/>
            <person name="Konstantinidis K.T."/>
            <person name="Eloe-Fadrosh E.A."/>
            <person name="Kyrpides N.C."/>
            <person name="Woyke T."/>
        </authorList>
    </citation>
    <scope>NUCLEOTIDE SEQUENCE</scope>
    <source>
        <strain evidence="2">GVMAG-M-3300010354-11</strain>
    </source>
</reference>
<dbReference type="Pfam" id="PF03632">
    <property type="entry name" value="Glyco_hydro_65m"/>
    <property type="match status" value="1"/>
</dbReference>
<proteinExistence type="predicted"/>
<dbReference type="InterPro" id="IPR008928">
    <property type="entry name" value="6-hairpin_glycosidase_sf"/>
</dbReference>
<dbReference type="GO" id="GO:0005975">
    <property type="term" value="P:carbohydrate metabolic process"/>
    <property type="evidence" value="ECO:0007669"/>
    <property type="project" value="InterPro"/>
</dbReference>
<dbReference type="PANTHER" id="PTHR11051">
    <property type="entry name" value="GLYCOSYL HYDROLASE-RELATED"/>
    <property type="match status" value="1"/>
</dbReference>
<dbReference type="PANTHER" id="PTHR11051:SF8">
    <property type="entry name" value="PROTEIN-GLUCOSYLGALACTOSYLHYDROXYLYSINE GLUCOSIDASE"/>
    <property type="match status" value="1"/>
</dbReference>
<dbReference type="InterPro" id="IPR005195">
    <property type="entry name" value="Glyco_hydro_65_M"/>
</dbReference>
<dbReference type="InterPro" id="IPR012341">
    <property type="entry name" value="6hp_glycosidase-like_sf"/>
</dbReference>
<organism evidence="2">
    <name type="scientific">viral metagenome</name>
    <dbReference type="NCBI Taxonomy" id="1070528"/>
    <lineage>
        <taxon>unclassified sequences</taxon>
        <taxon>metagenomes</taxon>
        <taxon>organismal metagenomes</taxon>
    </lineage>
</organism>
<dbReference type="SUPFAM" id="SSF48208">
    <property type="entry name" value="Six-hairpin glycosidases"/>
    <property type="match status" value="1"/>
</dbReference>
<dbReference type="AlphaFoldDB" id="A0A6C0BFX7"/>
<accession>A0A6C0BFX7</accession>